<dbReference type="Pfam" id="PF00026">
    <property type="entry name" value="Asp"/>
    <property type="match status" value="1"/>
</dbReference>
<dbReference type="EMBL" id="SJOL01006731">
    <property type="protein sequence ID" value="TGZ64435.1"/>
    <property type="molecule type" value="Genomic_DNA"/>
</dbReference>
<accession>A0A4S2LLA7</accession>
<reference evidence="2 3" key="1">
    <citation type="journal article" date="2019" name="BMC Genomics">
        <title>New insights from Opisthorchis felineus genome: update on genomics of the epidemiologically important liver flukes.</title>
        <authorList>
            <person name="Ershov N.I."/>
            <person name="Mordvinov V.A."/>
            <person name="Prokhortchouk E.B."/>
            <person name="Pakharukova M.Y."/>
            <person name="Gunbin K.V."/>
            <person name="Ustyantsev K."/>
            <person name="Genaev M.A."/>
            <person name="Blinov A.G."/>
            <person name="Mazur A."/>
            <person name="Boulygina E."/>
            <person name="Tsygankova S."/>
            <person name="Khrameeva E."/>
            <person name="Chekanov N."/>
            <person name="Fan G."/>
            <person name="Xiao A."/>
            <person name="Zhang H."/>
            <person name="Xu X."/>
            <person name="Yang H."/>
            <person name="Solovyev V."/>
            <person name="Lee S.M."/>
            <person name="Liu X."/>
            <person name="Afonnikov D.A."/>
            <person name="Skryabin K.G."/>
        </authorList>
    </citation>
    <scope>NUCLEOTIDE SEQUENCE [LARGE SCALE GENOMIC DNA]</scope>
    <source>
        <strain evidence="2">AK-0245</strain>
        <tissue evidence="2">Whole organism</tissue>
    </source>
</reference>
<dbReference type="Gene3D" id="2.40.70.10">
    <property type="entry name" value="Acid Proteases"/>
    <property type="match status" value="1"/>
</dbReference>
<dbReference type="Proteomes" id="UP000308267">
    <property type="component" value="Unassembled WGS sequence"/>
</dbReference>
<protein>
    <recommendedName>
        <fullName evidence="1">Peptidase A1 domain-containing protein</fullName>
    </recommendedName>
</protein>
<feature type="domain" description="Peptidase A1" evidence="1">
    <location>
        <begin position="1"/>
        <end position="129"/>
    </location>
</feature>
<comment type="caution">
    <text evidence="2">The sequence shown here is derived from an EMBL/GenBank/DDBJ whole genome shotgun (WGS) entry which is preliminary data.</text>
</comment>
<gene>
    <name evidence="2" type="ORF">CRM22_006364</name>
</gene>
<evidence type="ECO:0000259" key="1">
    <source>
        <dbReference type="PROSITE" id="PS51767"/>
    </source>
</evidence>
<dbReference type="OrthoDB" id="10397860at2759"/>
<name>A0A4S2LLA7_OPIFE</name>
<dbReference type="InterPro" id="IPR021109">
    <property type="entry name" value="Peptidase_aspartic_dom_sf"/>
</dbReference>
<dbReference type="AlphaFoldDB" id="A0A4S2LLA7"/>
<proteinExistence type="predicted"/>
<evidence type="ECO:0000313" key="3">
    <source>
        <dbReference type="Proteomes" id="UP000308267"/>
    </source>
</evidence>
<evidence type="ECO:0000313" key="2">
    <source>
        <dbReference type="EMBL" id="TGZ64435.1"/>
    </source>
</evidence>
<dbReference type="SUPFAM" id="SSF50630">
    <property type="entry name" value="Acid proteases"/>
    <property type="match status" value="1"/>
</dbReference>
<organism evidence="2 3">
    <name type="scientific">Opisthorchis felineus</name>
    <dbReference type="NCBI Taxonomy" id="147828"/>
    <lineage>
        <taxon>Eukaryota</taxon>
        <taxon>Metazoa</taxon>
        <taxon>Spiralia</taxon>
        <taxon>Lophotrochozoa</taxon>
        <taxon>Platyhelminthes</taxon>
        <taxon>Trematoda</taxon>
        <taxon>Digenea</taxon>
        <taxon>Opisthorchiida</taxon>
        <taxon>Opisthorchiata</taxon>
        <taxon>Opisthorchiidae</taxon>
        <taxon>Opisthorchis</taxon>
    </lineage>
</organism>
<dbReference type="InterPro" id="IPR033121">
    <property type="entry name" value="PEPTIDASE_A1"/>
</dbReference>
<keyword evidence="3" id="KW-1185">Reference proteome</keyword>
<dbReference type="PROSITE" id="PS51767">
    <property type="entry name" value="PEPTIDASE_A1"/>
    <property type="match status" value="1"/>
</dbReference>
<sequence length="137" mass="15789">MQFDRFSFNLGDLEIELRYVVMDTTSEFIKGPKAETDRINHQLGFTVHATLGFTIDCNEIDRLQLVEFLSGPTSVSFKPVHYVRKNEHGECYSAFRDVGTQYDFWVFGIPAHMDKYVLYNEADKKISFGKAECGEVE</sequence>